<name>A0AAD3M9H6_LATJO</name>
<comment type="caution">
    <text evidence="2">The sequence shown here is derived from an EMBL/GenBank/DDBJ whole genome shotgun (WGS) entry which is preliminary data.</text>
</comment>
<accession>A0AAD3M9H6</accession>
<feature type="region of interest" description="Disordered" evidence="1">
    <location>
        <begin position="1"/>
        <end position="54"/>
    </location>
</feature>
<sequence length="142" mass="15596">MVMAPGPGASDAGPGSNPSAAWDQPAPPAPSPPPSPPPLANGHTPHPSDGGPAQELIRRFADYQPTQIRYFTFHSTKYYWNDEVQNFEVLNGLEDLQISCSTLHSEHSAGLTRNQQEYRRLFFGVNEIAVKVPSVFKLLIKE</sequence>
<gene>
    <name evidence="2" type="ORF">AKAME5_002773800</name>
</gene>
<organism evidence="2 3">
    <name type="scientific">Lates japonicus</name>
    <name type="common">Japanese lates</name>
    <dbReference type="NCBI Taxonomy" id="270547"/>
    <lineage>
        <taxon>Eukaryota</taxon>
        <taxon>Metazoa</taxon>
        <taxon>Chordata</taxon>
        <taxon>Craniata</taxon>
        <taxon>Vertebrata</taxon>
        <taxon>Euteleostomi</taxon>
        <taxon>Actinopterygii</taxon>
        <taxon>Neopterygii</taxon>
        <taxon>Teleostei</taxon>
        <taxon>Neoteleostei</taxon>
        <taxon>Acanthomorphata</taxon>
        <taxon>Carangaria</taxon>
        <taxon>Carangaria incertae sedis</taxon>
        <taxon>Centropomidae</taxon>
        <taxon>Lates</taxon>
    </lineage>
</organism>
<dbReference type="AlphaFoldDB" id="A0AAD3M9H6"/>
<evidence type="ECO:0000313" key="3">
    <source>
        <dbReference type="Proteomes" id="UP001279410"/>
    </source>
</evidence>
<protein>
    <submittedName>
        <fullName evidence="2">Probable cation-transporting ATPase 13A3</fullName>
    </submittedName>
</protein>
<evidence type="ECO:0000313" key="2">
    <source>
        <dbReference type="EMBL" id="GLD49990.1"/>
    </source>
</evidence>
<feature type="compositionally biased region" description="Pro residues" evidence="1">
    <location>
        <begin position="25"/>
        <end position="39"/>
    </location>
</feature>
<evidence type="ECO:0000256" key="1">
    <source>
        <dbReference type="SAM" id="MobiDB-lite"/>
    </source>
</evidence>
<proteinExistence type="predicted"/>
<dbReference type="Proteomes" id="UP001279410">
    <property type="component" value="Unassembled WGS sequence"/>
</dbReference>
<feature type="compositionally biased region" description="Low complexity" evidence="1">
    <location>
        <begin position="1"/>
        <end position="21"/>
    </location>
</feature>
<feature type="non-terminal residue" evidence="2">
    <location>
        <position position="1"/>
    </location>
</feature>
<dbReference type="EMBL" id="BRZM01003569">
    <property type="protein sequence ID" value="GLD49990.1"/>
    <property type="molecule type" value="Genomic_DNA"/>
</dbReference>
<keyword evidence="3" id="KW-1185">Reference proteome</keyword>
<reference evidence="2" key="1">
    <citation type="submission" date="2022-08" db="EMBL/GenBank/DDBJ databases">
        <title>Genome sequencing of akame (Lates japonicus).</title>
        <authorList>
            <person name="Hashiguchi Y."/>
            <person name="Takahashi H."/>
        </authorList>
    </citation>
    <scope>NUCLEOTIDE SEQUENCE</scope>
    <source>
        <strain evidence="2">Kochi</strain>
    </source>
</reference>